<name>A0AAW1M8F7_SAPOF</name>
<protein>
    <recommendedName>
        <fullName evidence="1">PDZ domain-containing protein</fullName>
    </recommendedName>
</protein>
<dbReference type="SUPFAM" id="SSF50156">
    <property type="entry name" value="PDZ domain-like"/>
    <property type="match status" value="1"/>
</dbReference>
<dbReference type="Pfam" id="PF13180">
    <property type="entry name" value="PDZ_2"/>
    <property type="match status" value="1"/>
</dbReference>
<dbReference type="AlphaFoldDB" id="A0AAW1M8F7"/>
<dbReference type="EMBL" id="JBDFQZ010000003">
    <property type="protein sequence ID" value="KAK9742524.1"/>
    <property type="molecule type" value="Genomic_DNA"/>
</dbReference>
<dbReference type="PROSITE" id="PS50106">
    <property type="entry name" value="PDZ"/>
    <property type="match status" value="1"/>
</dbReference>
<evidence type="ECO:0000313" key="2">
    <source>
        <dbReference type="EMBL" id="KAK9742519.1"/>
    </source>
</evidence>
<reference evidence="2 3" key="1">
    <citation type="submission" date="2024-03" db="EMBL/GenBank/DDBJ databases">
        <title>WGS assembly of Saponaria officinalis var. Norfolk2.</title>
        <authorList>
            <person name="Jenkins J."/>
            <person name="Shu S."/>
            <person name="Grimwood J."/>
            <person name="Barry K."/>
            <person name="Goodstein D."/>
            <person name="Schmutz J."/>
            <person name="Leebens-Mack J."/>
            <person name="Osbourn A."/>
        </authorList>
    </citation>
    <scope>NUCLEOTIDE SEQUENCE [LARGE SCALE GENOMIC DNA]</scope>
    <source>
        <strain evidence="3">cv. Norfolk2</strain>
        <strain evidence="2">JIC</strain>
        <tissue evidence="2">Leaf</tissue>
    </source>
</reference>
<dbReference type="SMART" id="SM00228">
    <property type="entry name" value="PDZ"/>
    <property type="match status" value="1"/>
</dbReference>
<dbReference type="Proteomes" id="UP001443914">
    <property type="component" value="Unassembled WGS sequence"/>
</dbReference>
<dbReference type="InterPro" id="IPR036034">
    <property type="entry name" value="PDZ_sf"/>
</dbReference>
<dbReference type="InterPro" id="IPR001478">
    <property type="entry name" value="PDZ"/>
</dbReference>
<dbReference type="SUPFAM" id="SSF50494">
    <property type="entry name" value="Trypsin-like serine proteases"/>
    <property type="match status" value="1"/>
</dbReference>
<dbReference type="Gene3D" id="2.30.42.10">
    <property type="match status" value="1"/>
</dbReference>
<dbReference type="EMBL" id="JBDFQZ010000003">
    <property type="protein sequence ID" value="KAK9742519.1"/>
    <property type="molecule type" value="Genomic_DNA"/>
</dbReference>
<proteinExistence type="predicted"/>
<accession>A0AAW1M8F7</accession>
<evidence type="ECO:0000259" key="1">
    <source>
        <dbReference type="PROSITE" id="PS50106"/>
    </source>
</evidence>
<dbReference type="PANTHER" id="PTHR47389:SF4">
    <property type="entry name" value="OS09G0436400 PROTEIN"/>
    <property type="match status" value="1"/>
</dbReference>
<sequence length="310" mass="35047">MHYFFKCYLFMHCSVTPDDVPLHEIEIDVYVSTGVMYKPKLMACDFHFNLALLIIESDTPLSPVTLKGIDDTLSIDPTQHQGKKTSRLRPHSDLFNIVPGTQIVSVARVFIEPDDLDYGFATFSSRSPSGLSCNELYELKHGSLEARDGAPALNSLGETIGIIFSATCFLPSDTILRWWNHYKISGEFCRPFVGMEVANLHDAELNFLEQFITIFPGVSSSVIVTKVNHDSPAGRSGIRSNDVIVKIDGKLVQSKVKFYEHIWRKVGKSVELKVVRVTNGEEVSLRLLIEEATPNEFNRWQLPSWRYVYV</sequence>
<dbReference type="InterPro" id="IPR009003">
    <property type="entry name" value="Peptidase_S1_PA"/>
</dbReference>
<evidence type="ECO:0000313" key="3">
    <source>
        <dbReference type="Proteomes" id="UP001443914"/>
    </source>
</evidence>
<dbReference type="PANTHER" id="PTHR47389">
    <property type="entry name" value="OS09G0436400 PROTEIN"/>
    <property type="match status" value="1"/>
</dbReference>
<organism evidence="2 3">
    <name type="scientific">Saponaria officinalis</name>
    <name type="common">Common soapwort</name>
    <name type="synonym">Lychnis saponaria</name>
    <dbReference type="NCBI Taxonomy" id="3572"/>
    <lineage>
        <taxon>Eukaryota</taxon>
        <taxon>Viridiplantae</taxon>
        <taxon>Streptophyta</taxon>
        <taxon>Embryophyta</taxon>
        <taxon>Tracheophyta</taxon>
        <taxon>Spermatophyta</taxon>
        <taxon>Magnoliopsida</taxon>
        <taxon>eudicotyledons</taxon>
        <taxon>Gunneridae</taxon>
        <taxon>Pentapetalae</taxon>
        <taxon>Caryophyllales</taxon>
        <taxon>Caryophyllaceae</taxon>
        <taxon>Caryophylleae</taxon>
        <taxon>Saponaria</taxon>
    </lineage>
</organism>
<gene>
    <name evidence="2" type="ORF">RND81_03G178900</name>
</gene>
<comment type="caution">
    <text evidence="2">The sequence shown here is derived from an EMBL/GenBank/DDBJ whole genome shotgun (WGS) entry which is preliminary data.</text>
</comment>
<keyword evidence="3" id="KW-1185">Reference proteome</keyword>
<feature type="domain" description="PDZ" evidence="1">
    <location>
        <begin position="185"/>
        <end position="278"/>
    </location>
</feature>